<proteinExistence type="predicted"/>
<reference evidence="2 3" key="1">
    <citation type="submission" date="2020-08" db="EMBL/GenBank/DDBJ databases">
        <title>Genomic Encyclopedia of Archaeal and Bacterial Type Strains, Phase II (KMG-II): from individual species to whole genera.</title>
        <authorList>
            <person name="Goeker M."/>
        </authorList>
    </citation>
    <scope>NUCLEOTIDE SEQUENCE [LARGE SCALE GENOMIC DNA]</scope>
    <source>
        <strain evidence="2 3">DSM 43850</strain>
    </source>
</reference>
<protein>
    <recommendedName>
        <fullName evidence="4">Centromere-binding protein ParB C-terminal domain-containing protein</fullName>
    </recommendedName>
</protein>
<name>A0ABR6BZR4_9PSEU</name>
<feature type="compositionally biased region" description="Polar residues" evidence="1">
    <location>
        <begin position="92"/>
        <end position="104"/>
    </location>
</feature>
<dbReference type="EMBL" id="JACJID010000011">
    <property type="protein sequence ID" value="MBA8932190.1"/>
    <property type="molecule type" value="Genomic_DNA"/>
</dbReference>
<feature type="compositionally biased region" description="Low complexity" evidence="1">
    <location>
        <begin position="9"/>
        <end position="25"/>
    </location>
</feature>
<feature type="region of interest" description="Disordered" evidence="1">
    <location>
        <begin position="1"/>
        <end position="38"/>
    </location>
</feature>
<organism evidence="2 3">
    <name type="scientific">Kutzneria viridogrisea</name>
    <dbReference type="NCBI Taxonomy" id="47990"/>
    <lineage>
        <taxon>Bacteria</taxon>
        <taxon>Bacillati</taxon>
        <taxon>Actinomycetota</taxon>
        <taxon>Actinomycetes</taxon>
        <taxon>Pseudonocardiales</taxon>
        <taxon>Pseudonocardiaceae</taxon>
        <taxon>Kutzneria</taxon>
    </lineage>
</organism>
<dbReference type="Proteomes" id="UP000517916">
    <property type="component" value="Unassembled WGS sequence"/>
</dbReference>
<keyword evidence="3" id="KW-1185">Reference proteome</keyword>
<evidence type="ECO:0008006" key="4">
    <source>
        <dbReference type="Google" id="ProtNLM"/>
    </source>
</evidence>
<gene>
    <name evidence="2" type="ORF">BC739_009449</name>
</gene>
<dbReference type="RefSeq" id="WP_182840709.1">
    <property type="nucleotide sequence ID" value="NZ_BAAABQ010000090.1"/>
</dbReference>
<evidence type="ECO:0000256" key="1">
    <source>
        <dbReference type="SAM" id="MobiDB-lite"/>
    </source>
</evidence>
<evidence type="ECO:0000313" key="3">
    <source>
        <dbReference type="Proteomes" id="UP000517916"/>
    </source>
</evidence>
<feature type="region of interest" description="Disordered" evidence="1">
    <location>
        <begin position="84"/>
        <end position="104"/>
    </location>
</feature>
<accession>A0ABR6BZR4</accession>
<dbReference type="Gene3D" id="6.10.180.30">
    <property type="match status" value="1"/>
</dbReference>
<comment type="caution">
    <text evidence="2">The sequence shown here is derived from an EMBL/GenBank/DDBJ whole genome shotgun (WGS) entry which is preliminary data.</text>
</comment>
<evidence type="ECO:0000313" key="2">
    <source>
        <dbReference type="EMBL" id="MBA8932190.1"/>
    </source>
</evidence>
<sequence>MSVAEQPDDQQTSTDAADTGAAAGSVAKRAGRSAKTTLTVDPDVLDDAKNGFWFALGLGRYTTFAEYVTAALAAHNEAIRATYNEGEPFPQRPTTNLPTTHMRS</sequence>